<dbReference type="STRING" id="240303.SAMN05421677_11353"/>
<keyword evidence="2" id="KW-1185">Reference proteome</keyword>
<dbReference type="GO" id="GO:0030638">
    <property type="term" value="P:polyketide metabolic process"/>
    <property type="evidence" value="ECO:0007669"/>
    <property type="project" value="InterPro"/>
</dbReference>
<dbReference type="OrthoDB" id="1948945at2"/>
<reference evidence="2" key="1">
    <citation type="submission" date="2016-10" db="EMBL/GenBank/DDBJ databases">
        <authorList>
            <person name="Varghese N."/>
            <person name="Submissions S."/>
        </authorList>
    </citation>
    <scope>NUCLEOTIDE SEQUENCE [LARGE SCALE GENOMIC DNA]</scope>
    <source>
        <strain evidence="2">CGMCC 1.3703</strain>
    </source>
</reference>
<dbReference type="InterPro" id="IPR032710">
    <property type="entry name" value="NTF2-like_dom_sf"/>
</dbReference>
<name>A0A1H0QLW3_HALAD</name>
<protein>
    <submittedName>
        <fullName evidence="1">SnoaL-like domain-containing protein</fullName>
    </submittedName>
</protein>
<gene>
    <name evidence="1" type="ORF">SAMN05421677_11353</name>
</gene>
<sequence length="334" mass="38435">MESVHLKNKKLIQELSSRLYNSNNENIAENIKDYYHEDAVLYCFHPINKVEGIDQIINTFYRPLVSSFPDLKKDSYILMAGEYQENQWVTATGNFVGTFKNDWLEIPASQHATWIRFGEFHKIKDGKIIETRLLIDMLDVMRQAGFKFIPSLAPETNVPGPSTYDGLLLKEDDTHERAKSLQLVEDMIFKGLRKASSGLEKQGLEEFWKEDFMWYGPGGIGTTKGIQGFKDYHQGPFVKALPDRVGGHNHASRFADGTYIASTGWPSVEATHTGAGWLGIPAPNKKVTMRVMDWWRREGDLLAENWVLIDIVEYLLQLDIDIFDRLRKRQYLIR</sequence>
<proteinExistence type="predicted"/>
<dbReference type="Proteomes" id="UP000198860">
    <property type="component" value="Unassembled WGS sequence"/>
</dbReference>
<dbReference type="EMBL" id="FNIZ01000013">
    <property type="protein sequence ID" value="SDP18262.1"/>
    <property type="molecule type" value="Genomic_DNA"/>
</dbReference>
<dbReference type="PANTHER" id="PTHR38436">
    <property type="entry name" value="POLYKETIDE CYCLASE SNOAL-LIKE DOMAIN"/>
    <property type="match status" value="1"/>
</dbReference>
<dbReference type="Gene3D" id="3.10.450.50">
    <property type="match status" value="2"/>
</dbReference>
<accession>A0A1H0QLW3</accession>
<dbReference type="AlphaFoldDB" id="A0A1H0QLW3"/>
<dbReference type="SUPFAM" id="SSF54427">
    <property type="entry name" value="NTF2-like"/>
    <property type="match status" value="2"/>
</dbReference>
<dbReference type="InterPro" id="IPR009959">
    <property type="entry name" value="Cyclase_SnoaL-like"/>
</dbReference>
<organism evidence="1 2">
    <name type="scientific">Halobacillus aidingensis</name>
    <dbReference type="NCBI Taxonomy" id="240303"/>
    <lineage>
        <taxon>Bacteria</taxon>
        <taxon>Bacillati</taxon>
        <taxon>Bacillota</taxon>
        <taxon>Bacilli</taxon>
        <taxon>Bacillales</taxon>
        <taxon>Bacillaceae</taxon>
        <taxon>Halobacillus</taxon>
    </lineage>
</organism>
<evidence type="ECO:0000313" key="2">
    <source>
        <dbReference type="Proteomes" id="UP000198860"/>
    </source>
</evidence>
<dbReference type="RefSeq" id="WP_089652985.1">
    <property type="nucleotide sequence ID" value="NZ_FNIZ01000013.1"/>
</dbReference>
<evidence type="ECO:0000313" key="1">
    <source>
        <dbReference type="EMBL" id="SDP18262.1"/>
    </source>
</evidence>
<dbReference type="Pfam" id="PF07366">
    <property type="entry name" value="SnoaL"/>
    <property type="match status" value="2"/>
</dbReference>
<dbReference type="PANTHER" id="PTHR38436:SF1">
    <property type="entry name" value="ESTER CYCLASE"/>
    <property type="match status" value="1"/>
</dbReference>